<evidence type="ECO:0000256" key="1">
    <source>
        <dbReference type="SAM" id="MobiDB-lite"/>
    </source>
</evidence>
<reference evidence="2 3" key="1">
    <citation type="journal article" date="2013" name="PLoS ONE">
        <title>The first genomic and proteomic characterization of a deep-sea sulfate reducer: insights into the piezophilic lifestyle of Desulfovibrio piezophilus.</title>
        <authorList>
            <person name="Pradel N."/>
            <person name="Ji B."/>
            <person name="Gimenez G."/>
            <person name="Talla E."/>
            <person name="Lenoble P."/>
            <person name="Garel M."/>
            <person name="Tamburini C."/>
            <person name="Fourquet P."/>
            <person name="Lebrun R."/>
            <person name="Bertin P."/>
            <person name="Denis Y."/>
            <person name="Pophillat M."/>
            <person name="Barbe V."/>
            <person name="Ollivier B."/>
            <person name="Dolla A."/>
        </authorList>
    </citation>
    <scope>NUCLEOTIDE SEQUENCE [LARGE SCALE GENOMIC DNA]</scope>
    <source>
        <strain evidence="3">DSM 10523 / SB164P1</strain>
    </source>
</reference>
<feature type="region of interest" description="Disordered" evidence="1">
    <location>
        <begin position="109"/>
        <end position="129"/>
    </location>
</feature>
<keyword evidence="3" id="KW-1185">Reference proteome</keyword>
<evidence type="ECO:0000313" key="2">
    <source>
        <dbReference type="EMBL" id="CCH47295.1"/>
    </source>
</evidence>
<dbReference type="KEGG" id="dpi:BN4_10055"/>
<name>M1WL59_PSEP2</name>
<protein>
    <submittedName>
        <fullName evidence="2">Uncharacterized protein</fullName>
    </submittedName>
</protein>
<gene>
    <name evidence="2" type="ordered locus">BN4_10055</name>
</gene>
<dbReference type="STRING" id="1322246.BN4_10055"/>
<accession>M1WL59</accession>
<organism evidence="2 3">
    <name type="scientific">Pseudodesulfovibrio piezophilus (strain DSM 21447 / JCM 15486 / C1TLV30)</name>
    <name type="common">Desulfovibrio piezophilus</name>
    <dbReference type="NCBI Taxonomy" id="1322246"/>
    <lineage>
        <taxon>Bacteria</taxon>
        <taxon>Pseudomonadati</taxon>
        <taxon>Thermodesulfobacteriota</taxon>
        <taxon>Desulfovibrionia</taxon>
        <taxon>Desulfovibrionales</taxon>
        <taxon>Desulfovibrionaceae</taxon>
    </lineage>
</organism>
<dbReference type="Proteomes" id="UP000011724">
    <property type="component" value="Chromosome"/>
</dbReference>
<dbReference type="EMBL" id="FO203427">
    <property type="protein sequence ID" value="CCH47295.1"/>
    <property type="molecule type" value="Genomic_DNA"/>
</dbReference>
<sequence>MWSASLLRSVSVKSFSRKATGSLSGARPMTLHSVPGISPMSLIRRPSSPPAITVTIFSVSFTFASLKQISLLIGEILLLGVEIHYQQKCKNYFALSQLCESGDDLMLEQHPLSPHPEHPQADDLLENCL</sequence>
<proteinExistence type="predicted"/>
<reference evidence="3" key="2">
    <citation type="journal article" date="2013" name="Stand. Genomic Sci.">
        <title>Complete genome sequence of Desulfocapsa sulfexigens, a marine deltaproteobacterium specialized in disproportionating inorganic sulfur compounds.</title>
        <authorList>
            <person name="Finster K.W."/>
            <person name="Kjeldsen K.U."/>
            <person name="Kube M."/>
            <person name="Reinhardt R."/>
            <person name="Mussmann M."/>
            <person name="Amann R."/>
            <person name="Schreiber L."/>
        </authorList>
    </citation>
    <scope>NUCLEOTIDE SEQUENCE [LARGE SCALE GENOMIC DNA]</scope>
    <source>
        <strain evidence="3">DSM 10523 / SB164P1</strain>
    </source>
</reference>
<dbReference type="HOGENOM" id="CLU_1945286_0_0_7"/>
<dbReference type="AlphaFoldDB" id="M1WL59"/>
<evidence type="ECO:0000313" key="3">
    <source>
        <dbReference type="Proteomes" id="UP000011724"/>
    </source>
</evidence>